<accession>A0AAE3H108</accession>
<gene>
    <name evidence="1" type="ORF">EGI31_06790</name>
</gene>
<dbReference type="EMBL" id="RJUF01000012">
    <property type="protein sequence ID" value="MCP9762657.1"/>
    <property type="molecule type" value="Genomic_DNA"/>
</dbReference>
<sequence>MKTHAEQMAAIDKHLQLKFIDLQSFEKKARAEKGFLKKWEETKILEGMQEIRFFNYLISELKTYQALSIDASPAKAQKVGDWNAKIDQMEAEFETKTKKALERKFEAFRNSDSVLKILTEPVDFRDNILDRLCKEMDYYIERFQNLTASEKQGFEFEQLKQNLFAEFMKLLNVYRRLKNEQKKSN</sequence>
<name>A0AAE3H108_9BACT</name>
<reference evidence="1 2" key="1">
    <citation type="submission" date="2018-11" db="EMBL/GenBank/DDBJ databases">
        <title>Novel bacteria species description.</title>
        <authorList>
            <person name="Han J.-H."/>
        </authorList>
    </citation>
    <scope>NUCLEOTIDE SEQUENCE [LARGE SCALE GENOMIC DNA]</scope>
    <source>
        <strain evidence="1 2">KCTC23259</strain>
    </source>
</reference>
<evidence type="ECO:0000313" key="1">
    <source>
        <dbReference type="EMBL" id="MCP9762657.1"/>
    </source>
</evidence>
<dbReference type="AlphaFoldDB" id="A0AAE3H108"/>
<evidence type="ECO:0000313" key="2">
    <source>
        <dbReference type="Proteomes" id="UP001204144"/>
    </source>
</evidence>
<protein>
    <submittedName>
        <fullName evidence="1">Uncharacterized protein</fullName>
    </submittedName>
</protein>
<dbReference type="RefSeq" id="WP_255036428.1">
    <property type="nucleotide sequence ID" value="NZ_RJUF01000012.1"/>
</dbReference>
<comment type="caution">
    <text evidence="1">The sequence shown here is derived from an EMBL/GenBank/DDBJ whole genome shotgun (WGS) entry which is preliminary data.</text>
</comment>
<keyword evidence="2" id="KW-1185">Reference proteome</keyword>
<dbReference type="Proteomes" id="UP001204144">
    <property type="component" value="Unassembled WGS sequence"/>
</dbReference>
<proteinExistence type="predicted"/>
<organism evidence="1 2">
    <name type="scientific">Lacihabitans soyangensis</name>
    <dbReference type="NCBI Taxonomy" id="869394"/>
    <lineage>
        <taxon>Bacteria</taxon>
        <taxon>Pseudomonadati</taxon>
        <taxon>Bacteroidota</taxon>
        <taxon>Cytophagia</taxon>
        <taxon>Cytophagales</taxon>
        <taxon>Leadbetterellaceae</taxon>
        <taxon>Lacihabitans</taxon>
    </lineage>
</organism>